<evidence type="ECO:0000259" key="13">
    <source>
        <dbReference type="PROSITE" id="PS51192"/>
    </source>
</evidence>
<evidence type="ECO:0000259" key="14">
    <source>
        <dbReference type="PROSITE" id="PS51194"/>
    </source>
</evidence>
<dbReference type="Gene3D" id="3.40.50.300">
    <property type="entry name" value="P-loop containing nucleotide triphosphate hydrolases"/>
    <property type="match status" value="2"/>
</dbReference>
<dbReference type="PANTHER" id="PTHR13710:SF120">
    <property type="entry name" value="BIFUNCTIONAL 3'-5' EXONUCLEASE_ATP-DEPENDENT HELICASE WRN"/>
    <property type="match status" value="1"/>
</dbReference>
<comment type="subcellular location">
    <subcellularLocation>
        <location evidence="10">Nucleus</location>
    </subcellularLocation>
</comment>
<dbReference type="AlphaFoldDB" id="A0AAP0MZG3"/>
<dbReference type="GO" id="GO:0000724">
    <property type="term" value="P:double-strand break repair via homologous recombination"/>
    <property type="evidence" value="ECO:0007669"/>
    <property type="project" value="TreeGrafter"/>
</dbReference>
<dbReference type="Proteomes" id="UP001428341">
    <property type="component" value="Unassembled WGS sequence"/>
</dbReference>
<sequence>MRRSVETERGEMESTLKKYFGYSVFRPYQKDVIQRIIEKRDCLVVMATGSGKSLCYQLPPLVTGKTALVVSPLISLMQDQVMSLKQRGINAEFLGSAQTDSSVQTKAETGYFQLLFMTPEKACIIPISFWSKLLKAGVCLFAVDEAHCISEWGHDFRLEYKQLDKLRTFLLGVPFVALTATATEKVRIDIINSLKLKNPYVTIASFDRKNLFYGVKVINRGQSFVDELVQEILKSVAGAGSIIVYCMTIKDVEEISKALKQLGVKAGTYHGQMGSKAREEAHRLFIRDEIRVMVATMAFGMGIDKPDVRHVIHYGCPKSLESYYQESGRCGRDGIASVCWLYYARSNFAKGDFYCGESQTENQRTAIMESLLAAQRYCLLTTCRRKLLLNHFGETYSAETCGNCDNCMVSNRERDMSRESYLLMTSIQACGGYWGLNMPIDVLRGSRSKKVVDAQFDKLLLHGLGKDHSSNWWKTLAYQLISYGYLTETIKDVYRTVSVSQQGKQYLGSARPDHQPPLLLTFNGEMVDAEEHETISSNVGDLKSSATLENEGFSEADMQLYHMLLEERKKLARVTGTAPYALCGDQTIKKIALARPSTKARLANIDGVNQHLVITHGDHLLQTIRHLSQKLNLSLDGKVGEHTAFTRKLHVVVNTRTKLTPAKCEAWKMWHEDGLSIQKIANYPGRSAPIKEQTVVDYLLEAVSEGFDINWTRLCDEVGLTDEIFSAIQEAISKVGCKDKLKPIKNELPDDITYAHIKACLVMENCGISPEVIPPSQKKGDTDELPSKASETWHAEEPHEVEECGKSMVTYGFAYNNKEMTSLPVTKAEVQELSVGCGDDELCSHKRQKVDCPDGGFTVLEATESSVLNLLQKHDEGLPLFDILEHFNGSKSEAVIDLLSCLERDFMIFKKNNFYWLM</sequence>
<dbReference type="GO" id="GO:0005694">
    <property type="term" value="C:chromosome"/>
    <property type="evidence" value="ECO:0007669"/>
    <property type="project" value="TreeGrafter"/>
</dbReference>
<feature type="domain" description="HRDC" evidence="12">
    <location>
        <begin position="554"/>
        <end position="634"/>
    </location>
</feature>
<dbReference type="GO" id="GO:0005634">
    <property type="term" value="C:nucleus"/>
    <property type="evidence" value="ECO:0007669"/>
    <property type="project" value="UniProtKB-SubCell"/>
</dbReference>
<feature type="compositionally biased region" description="Basic and acidic residues" evidence="11">
    <location>
        <begin position="778"/>
        <end position="797"/>
    </location>
</feature>
<dbReference type="EMBL" id="JBCGBO010000001">
    <property type="protein sequence ID" value="KAK9230012.1"/>
    <property type="molecule type" value="Genomic_DNA"/>
</dbReference>
<evidence type="ECO:0000256" key="7">
    <source>
        <dbReference type="ARBA" id="ARBA00023125"/>
    </source>
</evidence>
<dbReference type="InterPro" id="IPR036388">
    <property type="entry name" value="WH-like_DNA-bd_sf"/>
</dbReference>
<dbReference type="GO" id="GO:0043138">
    <property type="term" value="F:3'-5' DNA helicase activity"/>
    <property type="evidence" value="ECO:0007669"/>
    <property type="project" value="UniProtKB-EC"/>
</dbReference>
<dbReference type="PANTHER" id="PTHR13710">
    <property type="entry name" value="DNA HELICASE RECQ FAMILY MEMBER"/>
    <property type="match status" value="1"/>
</dbReference>
<dbReference type="GO" id="GO:0016787">
    <property type="term" value="F:hydrolase activity"/>
    <property type="evidence" value="ECO:0007669"/>
    <property type="project" value="UniProtKB-KW"/>
</dbReference>
<dbReference type="SMART" id="SM00490">
    <property type="entry name" value="HELICc"/>
    <property type="match status" value="1"/>
</dbReference>
<name>A0AAP0MZG3_9ROSI</name>
<evidence type="ECO:0000256" key="3">
    <source>
        <dbReference type="ARBA" id="ARBA00022741"/>
    </source>
</evidence>
<dbReference type="InterPro" id="IPR036390">
    <property type="entry name" value="WH_DNA-bd_sf"/>
</dbReference>
<proteinExistence type="inferred from homology"/>
<dbReference type="SUPFAM" id="SSF52540">
    <property type="entry name" value="P-loop containing nucleoside triphosphate hydrolases"/>
    <property type="match status" value="1"/>
</dbReference>
<dbReference type="Pfam" id="PF09382">
    <property type="entry name" value="RQC"/>
    <property type="match status" value="1"/>
</dbReference>
<feature type="domain" description="Helicase ATP-binding" evidence="13">
    <location>
        <begin position="33"/>
        <end position="200"/>
    </location>
</feature>
<dbReference type="InterPro" id="IPR032284">
    <property type="entry name" value="RecQ_Zn-bd"/>
</dbReference>
<protein>
    <recommendedName>
        <fullName evidence="10">ATP-dependent DNA helicase</fullName>
        <ecNumber evidence="10">5.6.2.4</ecNumber>
    </recommendedName>
</protein>
<dbReference type="InterPro" id="IPR002121">
    <property type="entry name" value="HRDC_dom"/>
</dbReference>
<comment type="catalytic activity">
    <reaction evidence="9 10">
        <text>Couples ATP hydrolysis with the unwinding of duplex DNA by translocating in the 3'-5' direction.</text>
        <dbReference type="EC" id="5.6.2.4"/>
    </reaction>
</comment>
<dbReference type="GO" id="GO:0003677">
    <property type="term" value="F:DNA binding"/>
    <property type="evidence" value="ECO:0007669"/>
    <property type="project" value="UniProtKB-KW"/>
</dbReference>
<evidence type="ECO:0000256" key="10">
    <source>
        <dbReference type="RuleBase" id="RU364117"/>
    </source>
</evidence>
<dbReference type="SMART" id="SM00487">
    <property type="entry name" value="DEXDc"/>
    <property type="match status" value="1"/>
</dbReference>
<feature type="region of interest" description="Disordered" evidence="11">
    <location>
        <begin position="772"/>
        <end position="797"/>
    </location>
</feature>
<dbReference type="SUPFAM" id="SSF46785">
    <property type="entry name" value="Winged helix' DNA-binding domain"/>
    <property type="match status" value="1"/>
</dbReference>
<reference evidence="15 16" key="1">
    <citation type="submission" date="2024-05" db="EMBL/GenBank/DDBJ databases">
        <title>Haplotype-resolved chromosome-level genome assembly of Huyou (Citrus changshanensis).</title>
        <authorList>
            <person name="Miao C."/>
            <person name="Chen W."/>
            <person name="Wu Y."/>
            <person name="Wang L."/>
            <person name="Zhao S."/>
            <person name="Grierson D."/>
            <person name="Xu C."/>
            <person name="Chen K."/>
        </authorList>
    </citation>
    <scope>NUCLEOTIDE SEQUENCE [LARGE SCALE GENOMIC DNA]</scope>
    <source>
        <strain evidence="15">01-14</strain>
        <tissue evidence="15">Leaf</tissue>
    </source>
</reference>
<dbReference type="InterPro" id="IPR014001">
    <property type="entry name" value="Helicase_ATP-bd"/>
</dbReference>
<dbReference type="InterPro" id="IPR004589">
    <property type="entry name" value="DNA_helicase_ATP-dep_RecQ"/>
</dbReference>
<evidence type="ECO:0000256" key="11">
    <source>
        <dbReference type="SAM" id="MobiDB-lite"/>
    </source>
</evidence>
<dbReference type="InterPro" id="IPR018982">
    <property type="entry name" value="RQC_domain"/>
</dbReference>
<dbReference type="SUPFAM" id="SSF47819">
    <property type="entry name" value="HRDC-like"/>
    <property type="match status" value="1"/>
</dbReference>
<keyword evidence="5 10" id="KW-0347">Helicase</keyword>
<dbReference type="Pfam" id="PF00271">
    <property type="entry name" value="Helicase_C"/>
    <property type="match status" value="1"/>
</dbReference>
<dbReference type="FunFam" id="3.40.50.300:FF:001450">
    <property type="entry name" value="ATP-dependent DNA helicase"/>
    <property type="match status" value="1"/>
</dbReference>
<gene>
    <name evidence="15" type="ORF">WN944_022979</name>
</gene>
<dbReference type="NCBIfam" id="TIGR00614">
    <property type="entry name" value="recQ_fam"/>
    <property type="match status" value="1"/>
</dbReference>
<dbReference type="InterPro" id="IPR029491">
    <property type="entry name" value="Helicase_HTH"/>
</dbReference>
<dbReference type="Pfam" id="PF16124">
    <property type="entry name" value="RecQ_Zn_bind"/>
    <property type="match status" value="1"/>
</dbReference>
<comment type="cofactor">
    <cofactor evidence="1">
        <name>Zn(2+)</name>
        <dbReference type="ChEBI" id="CHEBI:29105"/>
    </cofactor>
</comment>
<evidence type="ECO:0000259" key="12">
    <source>
        <dbReference type="PROSITE" id="PS50967"/>
    </source>
</evidence>
<evidence type="ECO:0000313" key="16">
    <source>
        <dbReference type="Proteomes" id="UP001428341"/>
    </source>
</evidence>
<keyword evidence="3 10" id="KW-0547">Nucleotide-binding</keyword>
<dbReference type="InterPro" id="IPR044876">
    <property type="entry name" value="HRDC_dom_sf"/>
</dbReference>
<dbReference type="InterPro" id="IPR027417">
    <property type="entry name" value="P-loop_NTPase"/>
</dbReference>
<organism evidence="15 16">
    <name type="scientific">Citrus x changshan-huyou</name>
    <dbReference type="NCBI Taxonomy" id="2935761"/>
    <lineage>
        <taxon>Eukaryota</taxon>
        <taxon>Viridiplantae</taxon>
        <taxon>Streptophyta</taxon>
        <taxon>Embryophyta</taxon>
        <taxon>Tracheophyta</taxon>
        <taxon>Spermatophyta</taxon>
        <taxon>Magnoliopsida</taxon>
        <taxon>eudicotyledons</taxon>
        <taxon>Gunneridae</taxon>
        <taxon>Pentapetalae</taxon>
        <taxon>rosids</taxon>
        <taxon>malvids</taxon>
        <taxon>Sapindales</taxon>
        <taxon>Rutaceae</taxon>
        <taxon>Aurantioideae</taxon>
        <taxon>Citrus</taxon>
    </lineage>
</organism>
<dbReference type="Pfam" id="PF14493">
    <property type="entry name" value="HTH_40"/>
    <property type="match status" value="1"/>
</dbReference>
<evidence type="ECO:0000256" key="5">
    <source>
        <dbReference type="ARBA" id="ARBA00022806"/>
    </source>
</evidence>
<dbReference type="PROSITE" id="PS51192">
    <property type="entry name" value="HELICASE_ATP_BIND_1"/>
    <property type="match status" value="1"/>
</dbReference>
<dbReference type="CDD" id="cd18794">
    <property type="entry name" value="SF2_C_RecQ"/>
    <property type="match status" value="1"/>
</dbReference>
<dbReference type="EC" id="5.6.2.4" evidence="10"/>
<dbReference type="GO" id="GO:0006260">
    <property type="term" value="P:DNA replication"/>
    <property type="evidence" value="ECO:0007669"/>
    <property type="project" value="InterPro"/>
</dbReference>
<dbReference type="SMART" id="SM00956">
    <property type="entry name" value="RQC"/>
    <property type="match status" value="1"/>
</dbReference>
<keyword evidence="6 10" id="KW-0067">ATP-binding</keyword>
<dbReference type="Pfam" id="PF00570">
    <property type="entry name" value="HRDC"/>
    <property type="match status" value="1"/>
</dbReference>
<evidence type="ECO:0000256" key="9">
    <source>
        <dbReference type="ARBA" id="ARBA00034617"/>
    </source>
</evidence>
<evidence type="ECO:0000256" key="4">
    <source>
        <dbReference type="ARBA" id="ARBA00022801"/>
    </source>
</evidence>
<dbReference type="Gene3D" id="1.10.150.80">
    <property type="entry name" value="HRDC domain"/>
    <property type="match status" value="1"/>
</dbReference>
<dbReference type="GO" id="GO:0005737">
    <property type="term" value="C:cytoplasm"/>
    <property type="evidence" value="ECO:0007669"/>
    <property type="project" value="TreeGrafter"/>
</dbReference>
<keyword evidence="16" id="KW-1185">Reference proteome</keyword>
<evidence type="ECO:0000256" key="6">
    <source>
        <dbReference type="ARBA" id="ARBA00022840"/>
    </source>
</evidence>
<keyword evidence="7" id="KW-0238">DNA-binding</keyword>
<dbReference type="InterPro" id="IPR010997">
    <property type="entry name" value="HRDC-like_sf"/>
</dbReference>
<dbReference type="FunFam" id="1.10.10.10:FF:000513">
    <property type="entry name" value="ATP-dependent DNA helicase"/>
    <property type="match status" value="1"/>
</dbReference>
<keyword evidence="8" id="KW-0413">Isomerase</keyword>
<accession>A0AAP0MZG3</accession>
<dbReference type="GO" id="GO:0009378">
    <property type="term" value="F:four-way junction helicase activity"/>
    <property type="evidence" value="ECO:0007669"/>
    <property type="project" value="TreeGrafter"/>
</dbReference>
<feature type="domain" description="Helicase C-terminal" evidence="14">
    <location>
        <begin position="228"/>
        <end position="379"/>
    </location>
</feature>
<keyword evidence="4 10" id="KW-0378">Hydrolase</keyword>
<dbReference type="PROSITE" id="PS50967">
    <property type="entry name" value="HRDC"/>
    <property type="match status" value="1"/>
</dbReference>
<dbReference type="GO" id="GO:0005524">
    <property type="term" value="F:ATP binding"/>
    <property type="evidence" value="ECO:0007669"/>
    <property type="project" value="UniProtKB-KW"/>
</dbReference>
<dbReference type="PROSITE" id="PS51194">
    <property type="entry name" value="HELICASE_CTER"/>
    <property type="match status" value="1"/>
</dbReference>
<dbReference type="Pfam" id="PF00270">
    <property type="entry name" value="DEAD"/>
    <property type="match status" value="1"/>
</dbReference>
<dbReference type="CDD" id="cd17920">
    <property type="entry name" value="DEXHc_RecQ"/>
    <property type="match status" value="1"/>
</dbReference>
<comment type="similarity">
    <text evidence="2 10">Belongs to the helicase family. RecQ subfamily.</text>
</comment>
<comment type="catalytic activity">
    <reaction evidence="10">
        <text>ATP + H2O = ADP + phosphate + H(+)</text>
        <dbReference type="Rhea" id="RHEA:13065"/>
        <dbReference type="ChEBI" id="CHEBI:15377"/>
        <dbReference type="ChEBI" id="CHEBI:15378"/>
        <dbReference type="ChEBI" id="CHEBI:30616"/>
        <dbReference type="ChEBI" id="CHEBI:43474"/>
        <dbReference type="ChEBI" id="CHEBI:456216"/>
    </reaction>
</comment>
<dbReference type="InterPro" id="IPR001650">
    <property type="entry name" value="Helicase_C-like"/>
</dbReference>
<dbReference type="Gene3D" id="1.10.10.10">
    <property type="entry name" value="Winged helix-like DNA-binding domain superfamily/Winged helix DNA-binding domain"/>
    <property type="match status" value="1"/>
</dbReference>
<comment type="caution">
    <text evidence="15">The sequence shown here is derived from an EMBL/GenBank/DDBJ whole genome shotgun (WGS) entry which is preliminary data.</text>
</comment>
<evidence type="ECO:0000256" key="1">
    <source>
        <dbReference type="ARBA" id="ARBA00001947"/>
    </source>
</evidence>
<evidence type="ECO:0000313" key="15">
    <source>
        <dbReference type="EMBL" id="KAK9230012.1"/>
    </source>
</evidence>
<dbReference type="InterPro" id="IPR011545">
    <property type="entry name" value="DEAD/DEAH_box_helicase_dom"/>
</dbReference>
<keyword evidence="10" id="KW-0539">Nucleus</keyword>
<evidence type="ECO:0000256" key="2">
    <source>
        <dbReference type="ARBA" id="ARBA00005446"/>
    </source>
</evidence>
<evidence type="ECO:0000256" key="8">
    <source>
        <dbReference type="ARBA" id="ARBA00023235"/>
    </source>
</evidence>